<evidence type="ECO:0000256" key="5">
    <source>
        <dbReference type="ARBA" id="ARBA00022691"/>
    </source>
</evidence>
<organism evidence="11 12">
    <name type="scientific">Adlercreutzia caecimuris</name>
    <dbReference type="NCBI Taxonomy" id="671266"/>
    <lineage>
        <taxon>Bacteria</taxon>
        <taxon>Bacillati</taxon>
        <taxon>Actinomycetota</taxon>
        <taxon>Coriobacteriia</taxon>
        <taxon>Eggerthellales</taxon>
        <taxon>Eggerthellaceae</taxon>
        <taxon>Adlercreutzia</taxon>
    </lineage>
</organism>
<evidence type="ECO:0000313" key="12">
    <source>
        <dbReference type="Proteomes" id="UP000308978"/>
    </source>
</evidence>
<dbReference type="SUPFAM" id="SSF53335">
    <property type="entry name" value="S-adenosyl-L-methionine-dependent methyltransferases"/>
    <property type="match status" value="1"/>
</dbReference>
<dbReference type="Gene3D" id="3.40.50.150">
    <property type="entry name" value="Vaccinia Virus protein VP39"/>
    <property type="match status" value="1"/>
</dbReference>
<dbReference type="GO" id="GO:0003677">
    <property type="term" value="F:DNA binding"/>
    <property type="evidence" value="ECO:0007669"/>
    <property type="project" value="InterPro"/>
</dbReference>
<sequence>MNKQQLAAKIWESANRMRGKVDASEYKDFILGFIFYKYLSEKEEQFFLAEGMTAADMEQLTEEDGETVGYAQRRLGYFIDYKNLFSTWVAAGNDFAISQVYEALSAFSRLVSPTYQKVFKDVFVTLQTGLSKLGDATSQTRSVRDLIHLVQTIPMHTRQDYDVLGYIYEDLISKFASSAGKKAGEFYTPHEVSELMSEIVADHLRNQDEIRIYDPTSGSGSLLITIGEAVKRRMGNEDGIIYYAQELNQSTFNLTRMNLVMRGIKPSNLFVRNGDTLEEDWPYFDDSDPSGTYDPLYVDAVVSNPPYSQRWEPEGKDADIRFAYGIAPRSKADYAFLLHDLYHLKPSGIMCIVLPHGVLFRGGEEGNIRRNLIENDKIAAIIGLPANIFFGTGIPTIIMVLRQKRTESDVLIVDASKGFEKAGKSNRLRASDIRRIVDVVDARQTVEGFSRLVGKEEIRANDYNLNIPRYVDSSEPTETWDLYSTMFGGIPRAEIDALDTWWQALPGLRDALFAPGNGHAASLRVDNLSEAVACNEAVRSYIKRYQDAFSGLRRKLVSDLIGRWDAVDSLGEEESVASDIFQRVSDFSLVDKYEAYQVLDNAWEGISADLEILQTEGFDATRRVDPLMVLKKKGGKDVEVQDGWKGHVLPFGLVQEALLSDELSALRTVEGELTCVSGECDTLKEELPQEGDGEGEEVSYDLTDEEIEEKQQLLAEATKRQKSLKKAVKERTEALEDATRTLVESLTDEQVYELLERKWVDPLMDELMGLPQQSIDRLVKKIEALQEKYQDTYADIAGQISDAERELNEMLGQLVGDEFDMLGIAELRKLLGGE</sequence>
<evidence type="ECO:0000256" key="8">
    <source>
        <dbReference type="SAM" id="Coils"/>
    </source>
</evidence>
<feature type="coiled-coil region" evidence="8">
    <location>
        <begin position="775"/>
        <end position="813"/>
    </location>
</feature>
<dbReference type="Pfam" id="PF12161">
    <property type="entry name" value="HsdM_N"/>
    <property type="match status" value="1"/>
</dbReference>
<evidence type="ECO:0000256" key="4">
    <source>
        <dbReference type="ARBA" id="ARBA00022679"/>
    </source>
</evidence>
<accession>A0A4S4G5S5</accession>
<keyword evidence="5" id="KW-0949">S-adenosyl-L-methionine</keyword>
<evidence type="ECO:0000256" key="7">
    <source>
        <dbReference type="ARBA" id="ARBA00047942"/>
    </source>
</evidence>
<feature type="domain" description="N6 adenine-specific DNA methyltransferase N-terminal" evidence="10">
    <location>
        <begin position="6"/>
        <end position="123"/>
    </location>
</feature>
<dbReference type="NCBIfam" id="TIGR00497">
    <property type="entry name" value="hsdM"/>
    <property type="match status" value="1"/>
</dbReference>
<dbReference type="InterPro" id="IPR022749">
    <property type="entry name" value="D12N6_MeTrfase_N"/>
</dbReference>
<evidence type="ECO:0000259" key="9">
    <source>
        <dbReference type="Pfam" id="PF02384"/>
    </source>
</evidence>
<dbReference type="InterPro" id="IPR029063">
    <property type="entry name" value="SAM-dependent_MTases_sf"/>
</dbReference>
<keyword evidence="8" id="KW-0175">Coiled coil</keyword>
<dbReference type="GO" id="GO:0009307">
    <property type="term" value="P:DNA restriction-modification system"/>
    <property type="evidence" value="ECO:0007669"/>
    <property type="project" value="UniProtKB-KW"/>
</dbReference>
<feature type="domain" description="DNA methylase adenine-specific" evidence="9">
    <location>
        <begin position="160"/>
        <end position="477"/>
    </location>
</feature>
<dbReference type="PROSITE" id="PS00092">
    <property type="entry name" value="N6_MTASE"/>
    <property type="match status" value="1"/>
</dbReference>
<dbReference type="Gene3D" id="1.20.1260.30">
    <property type="match status" value="1"/>
</dbReference>
<evidence type="ECO:0000256" key="3">
    <source>
        <dbReference type="ARBA" id="ARBA00022603"/>
    </source>
</evidence>
<evidence type="ECO:0000256" key="2">
    <source>
        <dbReference type="ARBA" id="ARBA00011900"/>
    </source>
</evidence>
<dbReference type="GO" id="GO:0008170">
    <property type="term" value="F:N-methyltransferase activity"/>
    <property type="evidence" value="ECO:0007669"/>
    <property type="project" value="InterPro"/>
</dbReference>
<dbReference type="InterPro" id="IPR002052">
    <property type="entry name" value="DNA_methylase_N6_adenine_CS"/>
</dbReference>
<dbReference type="PANTHER" id="PTHR42933:SF1">
    <property type="entry name" value="SITE-SPECIFIC DNA-METHYLTRANSFERASE (ADENINE-SPECIFIC)"/>
    <property type="match status" value="1"/>
</dbReference>
<dbReference type="InterPro" id="IPR004546">
    <property type="entry name" value="Restrct_endonuc_T1M"/>
</dbReference>
<dbReference type="PRINTS" id="PR00507">
    <property type="entry name" value="N12N6MTFRASE"/>
</dbReference>
<comment type="caution">
    <text evidence="11">The sequence shown here is derived from an EMBL/GenBank/DDBJ whole genome shotgun (WGS) entry which is preliminary data.</text>
</comment>
<keyword evidence="6" id="KW-0680">Restriction system</keyword>
<proteinExistence type="inferred from homology"/>
<dbReference type="InterPro" id="IPR003356">
    <property type="entry name" value="DNA_methylase_A-5"/>
</dbReference>
<dbReference type="EMBL" id="SSTJ01000003">
    <property type="protein sequence ID" value="THG38035.1"/>
    <property type="molecule type" value="Genomic_DNA"/>
</dbReference>
<comment type="catalytic activity">
    <reaction evidence="7">
        <text>a 2'-deoxyadenosine in DNA + S-adenosyl-L-methionine = an N(6)-methyl-2'-deoxyadenosine in DNA + S-adenosyl-L-homocysteine + H(+)</text>
        <dbReference type="Rhea" id="RHEA:15197"/>
        <dbReference type="Rhea" id="RHEA-COMP:12418"/>
        <dbReference type="Rhea" id="RHEA-COMP:12419"/>
        <dbReference type="ChEBI" id="CHEBI:15378"/>
        <dbReference type="ChEBI" id="CHEBI:57856"/>
        <dbReference type="ChEBI" id="CHEBI:59789"/>
        <dbReference type="ChEBI" id="CHEBI:90615"/>
        <dbReference type="ChEBI" id="CHEBI:90616"/>
        <dbReference type="EC" id="2.1.1.72"/>
    </reaction>
</comment>
<dbReference type="InterPro" id="IPR038333">
    <property type="entry name" value="T1MK-like_N_sf"/>
</dbReference>
<protein>
    <recommendedName>
        <fullName evidence="2">site-specific DNA-methyltransferase (adenine-specific)</fullName>
        <ecNumber evidence="2">2.1.1.72</ecNumber>
    </recommendedName>
</protein>
<dbReference type="RefSeq" id="WP_136433574.1">
    <property type="nucleotide sequence ID" value="NZ_SSTJ01000003.1"/>
</dbReference>
<gene>
    <name evidence="11" type="ORF">E5986_04060</name>
</gene>
<dbReference type="GO" id="GO:0032259">
    <property type="term" value="P:methylation"/>
    <property type="evidence" value="ECO:0007669"/>
    <property type="project" value="UniProtKB-KW"/>
</dbReference>
<dbReference type="InterPro" id="IPR051537">
    <property type="entry name" value="DNA_Adenine_Mtase"/>
</dbReference>
<dbReference type="AlphaFoldDB" id="A0A4S4G5S5"/>
<evidence type="ECO:0000313" key="11">
    <source>
        <dbReference type="EMBL" id="THG38035.1"/>
    </source>
</evidence>
<reference evidence="11 12" key="1">
    <citation type="submission" date="2019-04" db="EMBL/GenBank/DDBJ databases">
        <title>Microbes associate with the intestines of laboratory mice.</title>
        <authorList>
            <person name="Navarre W."/>
            <person name="Wong E."/>
            <person name="Huang K.C."/>
            <person name="Tropini C."/>
            <person name="Ng K."/>
            <person name="Yu B."/>
        </authorList>
    </citation>
    <scope>NUCLEOTIDE SEQUENCE [LARGE SCALE GENOMIC DNA]</scope>
    <source>
        <strain evidence="11 12">NM80_B27</strain>
    </source>
</reference>
<evidence type="ECO:0000256" key="6">
    <source>
        <dbReference type="ARBA" id="ARBA00022747"/>
    </source>
</evidence>
<keyword evidence="4 11" id="KW-0808">Transferase</keyword>
<name>A0A4S4G5S5_9ACTN</name>
<dbReference type="PANTHER" id="PTHR42933">
    <property type="entry name" value="SLR6095 PROTEIN"/>
    <property type="match status" value="1"/>
</dbReference>
<keyword evidence="3 11" id="KW-0489">Methyltransferase</keyword>
<evidence type="ECO:0000256" key="1">
    <source>
        <dbReference type="ARBA" id="ARBA00006594"/>
    </source>
</evidence>
<evidence type="ECO:0000259" key="10">
    <source>
        <dbReference type="Pfam" id="PF12161"/>
    </source>
</evidence>
<dbReference type="EC" id="2.1.1.72" evidence="2"/>
<dbReference type="Pfam" id="PF02384">
    <property type="entry name" value="N6_Mtase"/>
    <property type="match status" value="1"/>
</dbReference>
<dbReference type="Proteomes" id="UP000308978">
    <property type="component" value="Unassembled WGS sequence"/>
</dbReference>
<dbReference type="GO" id="GO:0009007">
    <property type="term" value="F:site-specific DNA-methyltransferase (adenine-specific) activity"/>
    <property type="evidence" value="ECO:0007669"/>
    <property type="project" value="UniProtKB-EC"/>
</dbReference>
<feature type="coiled-coil region" evidence="8">
    <location>
        <begin position="700"/>
        <end position="727"/>
    </location>
</feature>
<comment type="similarity">
    <text evidence="1">Belongs to the N(4)/N(6)-methyltransferase family.</text>
</comment>